<evidence type="ECO:0000256" key="8">
    <source>
        <dbReference type="ARBA" id="ARBA00025939"/>
    </source>
</evidence>
<dbReference type="AlphaFoldDB" id="A0A8B7YJX6"/>
<keyword evidence="4" id="KW-0560">Oxidoreductase</keyword>
<comment type="catalytic activity">
    <reaction evidence="14">
        <text>(2E,4Z,7Z,10Z,13Z,16Z,19Z)-docosaheptaenoyl-CoA + NADPH + H(+) = (3E,7Z,10Z,13Z,16Z,19Z)-docosahexaenoyl-CoA + NADP(+)</text>
        <dbReference type="Rhea" id="RHEA:44920"/>
        <dbReference type="ChEBI" id="CHEBI:15378"/>
        <dbReference type="ChEBI" id="CHEBI:57783"/>
        <dbReference type="ChEBI" id="CHEBI:58349"/>
        <dbReference type="ChEBI" id="CHEBI:77559"/>
        <dbReference type="ChEBI" id="CHEBI:84791"/>
    </reaction>
</comment>
<dbReference type="RefSeq" id="XP_022092725.1">
    <property type="nucleotide sequence ID" value="XM_022237033.1"/>
</dbReference>
<dbReference type="CDD" id="cd05369">
    <property type="entry name" value="TER_DECR_SDR_a"/>
    <property type="match status" value="1"/>
</dbReference>
<comment type="subcellular location">
    <subcellularLocation>
        <location evidence="1">Peroxisome</location>
    </subcellularLocation>
</comment>
<evidence type="ECO:0000256" key="14">
    <source>
        <dbReference type="ARBA" id="ARBA00048631"/>
    </source>
</evidence>
<dbReference type="PRINTS" id="PR00081">
    <property type="entry name" value="GDHRDH"/>
</dbReference>
<dbReference type="PRINTS" id="PR00080">
    <property type="entry name" value="SDRFAMILY"/>
</dbReference>
<dbReference type="Proteomes" id="UP000694845">
    <property type="component" value="Unplaced"/>
</dbReference>
<dbReference type="InterPro" id="IPR045017">
    <property type="entry name" value="DECR2-like"/>
</dbReference>
<name>A0A8B7YJX6_ACAPL</name>
<comment type="similarity">
    <text evidence="7">Belongs to the short-chain dehydrogenases/reductases (SDR) family. 2,4-dienoyl-CoA reductase subfamily.</text>
</comment>
<dbReference type="InterPro" id="IPR036291">
    <property type="entry name" value="NAD(P)-bd_dom_sf"/>
</dbReference>
<dbReference type="InterPro" id="IPR002347">
    <property type="entry name" value="SDR_fam"/>
</dbReference>
<dbReference type="Gene3D" id="3.40.50.720">
    <property type="entry name" value="NAD(P)-binding Rossmann-like Domain"/>
    <property type="match status" value="1"/>
</dbReference>
<keyword evidence="6" id="KW-0576">Peroxisome</keyword>
<comment type="catalytic activity">
    <reaction evidence="13">
        <text>a (2E,4Z)-dienoyl-CoA + NADPH + H(+) = a 4,5-saturated-(3E)-enoyl-CoA + NADP(+)</text>
        <dbReference type="Rhea" id="RHEA:61892"/>
        <dbReference type="ChEBI" id="CHEBI:15378"/>
        <dbReference type="ChEBI" id="CHEBI:57783"/>
        <dbReference type="ChEBI" id="CHEBI:58349"/>
        <dbReference type="ChEBI" id="CHEBI:85099"/>
        <dbReference type="ChEBI" id="CHEBI:85493"/>
        <dbReference type="EC" id="1.3.1.124"/>
    </reaction>
</comment>
<dbReference type="GO" id="GO:0005778">
    <property type="term" value="C:peroxisomal membrane"/>
    <property type="evidence" value="ECO:0007669"/>
    <property type="project" value="UniProtKB-ARBA"/>
</dbReference>
<evidence type="ECO:0000256" key="5">
    <source>
        <dbReference type="ARBA" id="ARBA00023098"/>
    </source>
</evidence>
<evidence type="ECO:0000256" key="1">
    <source>
        <dbReference type="ARBA" id="ARBA00004275"/>
    </source>
</evidence>
<sequence length="285" mass="30860">MADSTLDACLTSYDYVFKPDILRGKVAFITGGGSGICFTVAEVFMRHQCDTVIASRNLNRLKEAAKRLETATGQRCLPLQVDVRKPEEVLRSVDQALSHYGRIDVLINGAAGNFPTPASRLSFNGFKTVLDIDVMGSFNISKAVYDKYMKDHGGVIINISATLPYRGQLFQIHVNAAKAAIDSMTMTLCNEWGPQGIRVVGIAPGPIGDTEGLRRLAGAGMLGEEVLKKIPLQRIGTKREVGDCAVFAASPAASYISGSTIVMDGGHWMTYDNNFSFYAKPKGKL</sequence>
<proteinExistence type="inferred from homology"/>
<evidence type="ECO:0000256" key="12">
    <source>
        <dbReference type="ARBA" id="ARBA00048009"/>
    </source>
</evidence>
<keyword evidence="3" id="KW-0521">NADP</keyword>
<dbReference type="GO" id="GO:0009062">
    <property type="term" value="P:fatty acid catabolic process"/>
    <property type="evidence" value="ECO:0007669"/>
    <property type="project" value="InterPro"/>
</dbReference>
<evidence type="ECO:0000256" key="11">
    <source>
        <dbReference type="ARBA" id="ARBA00030890"/>
    </source>
</evidence>
<evidence type="ECO:0000256" key="7">
    <source>
        <dbReference type="ARBA" id="ARBA00025787"/>
    </source>
</evidence>
<dbReference type="KEGG" id="aplc:110980398"/>
<dbReference type="GO" id="GO:0008670">
    <property type="term" value="F:2,4-dienoyl-CoA reductase (NADPH) activity"/>
    <property type="evidence" value="ECO:0007669"/>
    <property type="project" value="InterPro"/>
</dbReference>
<evidence type="ECO:0000256" key="6">
    <source>
        <dbReference type="ARBA" id="ARBA00023140"/>
    </source>
</evidence>
<evidence type="ECO:0000256" key="10">
    <source>
        <dbReference type="ARBA" id="ARBA00026221"/>
    </source>
</evidence>
<keyword evidence="2" id="KW-0276">Fatty acid metabolism</keyword>
<evidence type="ECO:0000256" key="9">
    <source>
        <dbReference type="ARBA" id="ARBA00026117"/>
    </source>
</evidence>
<dbReference type="FunFam" id="3.40.50.720:FF:000477">
    <property type="entry name" value="Peroxisomal 2,4-dienoyl-CoA reductase"/>
    <property type="match status" value="1"/>
</dbReference>
<evidence type="ECO:0000256" key="2">
    <source>
        <dbReference type="ARBA" id="ARBA00022832"/>
    </source>
</evidence>
<accession>A0A8B7YJX6</accession>
<dbReference type="PANTHER" id="PTHR43296:SF2">
    <property type="entry name" value="PEROXISOMAL 2,4-DIENOYL-COA REDUCTASE [(3E)-ENOYL-COA-PRODUCING]"/>
    <property type="match status" value="1"/>
</dbReference>
<gene>
    <name evidence="16" type="primary">LOC110980398</name>
</gene>
<dbReference type="PANTHER" id="PTHR43296">
    <property type="entry name" value="PEROXISOMAL 2,4-DIENOYL-COA REDUCTASE"/>
    <property type="match status" value="1"/>
</dbReference>
<evidence type="ECO:0000256" key="3">
    <source>
        <dbReference type="ARBA" id="ARBA00022857"/>
    </source>
</evidence>
<evidence type="ECO:0000256" key="13">
    <source>
        <dbReference type="ARBA" id="ARBA00048340"/>
    </source>
</evidence>
<dbReference type="Pfam" id="PF13561">
    <property type="entry name" value="adh_short_C2"/>
    <property type="match status" value="1"/>
</dbReference>
<evidence type="ECO:0000313" key="15">
    <source>
        <dbReference type="Proteomes" id="UP000694845"/>
    </source>
</evidence>
<comment type="subunit">
    <text evidence="8">Monomer, dimer and oligomer.</text>
</comment>
<dbReference type="OMA" id="ITPMGRP"/>
<dbReference type="SUPFAM" id="SSF51735">
    <property type="entry name" value="NAD(P)-binding Rossmann-fold domains"/>
    <property type="match status" value="1"/>
</dbReference>
<dbReference type="GeneID" id="110980398"/>
<comment type="catalytic activity">
    <reaction evidence="12">
        <text>a (2E,4E)-dienoyl-CoA + NADPH + H(+) = a 4,5-saturated-(3E)-enoyl-CoA + NADP(+)</text>
        <dbReference type="Rhea" id="RHEA:45912"/>
        <dbReference type="ChEBI" id="CHEBI:15378"/>
        <dbReference type="ChEBI" id="CHEBI:57783"/>
        <dbReference type="ChEBI" id="CHEBI:58349"/>
        <dbReference type="ChEBI" id="CHEBI:85101"/>
        <dbReference type="ChEBI" id="CHEBI:85493"/>
        <dbReference type="EC" id="1.3.1.124"/>
    </reaction>
</comment>
<dbReference type="EC" id="1.3.1.124" evidence="9"/>
<keyword evidence="15" id="KW-1185">Reference proteome</keyword>
<evidence type="ECO:0000313" key="16">
    <source>
        <dbReference type="RefSeq" id="XP_022092725.1"/>
    </source>
</evidence>
<reference evidence="16" key="1">
    <citation type="submission" date="2025-08" db="UniProtKB">
        <authorList>
            <consortium name="RefSeq"/>
        </authorList>
    </citation>
    <scope>IDENTIFICATION</scope>
</reference>
<keyword evidence="5" id="KW-0443">Lipid metabolism</keyword>
<evidence type="ECO:0000256" key="4">
    <source>
        <dbReference type="ARBA" id="ARBA00023002"/>
    </source>
</evidence>
<dbReference type="OrthoDB" id="1393670at2759"/>
<protein>
    <recommendedName>
        <fullName evidence="10">Peroxisomal 2,4-dienoyl-CoA reductase [(3E)-enoyl-CoA-producing]</fullName>
        <ecNumber evidence="9">1.3.1.124</ecNumber>
    </recommendedName>
    <alternativeName>
        <fullName evidence="11">2,4-dienoyl-CoA reductase 2</fullName>
    </alternativeName>
</protein>
<organism evidence="15 16">
    <name type="scientific">Acanthaster planci</name>
    <name type="common">Crown-of-thorns starfish</name>
    <dbReference type="NCBI Taxonomy" id="133434"/>
    <lineage>
        <taxon>Eukaryota</taxon>
        <taxon>Metazoa</taxon>
        <taxon>Echinodermata</taxon>
        <taxon>Eleutherozoa</taxon>
        <taxon>Asterozoa</taxon>
        <taxon>Asteroidea</taxon>
        <taxon>Valvatacea</taxon>
        <taxon>Valvatida</taxon>
        <taxon>Acanthasteridae</taxon>
        <taxon>Acanthaster</taxon>
    </lineage>
</organism>